<gene>
    <name evidence="1" type="primary">jg12898</name>
    <name evidence="1" type="ORF">PAEG_LOCUS1158</name>
</gene>
<keyword evidence="2" id="KW-1185">Reference proteome</keyword>
<dbReference type="EMBL" id="CAKXAJ010003930">
    <property type="protein sequence ID" value="CAH2208559.1"/>
    <property type="molecule type" value="Genomic_DNA"/>
</dbReference>
<evidence type="ECO:0000313" key="1">
    <source>
        <dbReference type="EMBL" id="CAH2208559.1"/>
    </source>
</evidence>
<reference evidence="1" key="1">
    <citation type="submission" date="2022-03" db="EMBL/GenBank/DDBJ databases">
        <authorList>
            <person name="Lindestad O."/>
        </authorList>
    </citation>
    <scope>NUCLEOTIDE SEQUENCE</scope>
</reference>
<proteinExistence type="predicted"/>
<name>A0A8S4QFR1_9NEOP</name>
<dbReference type="AlphaFoldDB" id="A0A8S4QFR1"/>
<organism evidence="1 2">
    <name type="scientific">Pararge aegeria aegeria</name>
    <dbReference type="NCBI Taxonomy" id="348720"/>
    <lineage>
        <taxon>Eukaryota</taxon>
        <taxon>Metazoa</taxon>
        <taxon>Ecdysozoa</taxon>
        <taxon>Arthropoda</taxon>
        <taxon>Hexapoda</taxon>
        <taxon>Insecta</taxon>
        <taxon>Pterygota</taxon>
        <taxon>Neoptera</taxon>
        <taxon>Endopterygota</taxon>
        <taxon>Lepidoptera</taxon>
        <taxon>Glossata</taxon>
        <taxon>Ditrysia</taxon>
        <taxon>Papilionoidea</taxon>
        <taxon>Nymphalidae</taxon>
        <taxon>Satyrinae</taxon>
        <taxon>Satyrini</taxon>
        <taxon>Parargina</taxon>
        <taxon>Pararge</taxon>
    </lineage>
</organism>
<evidence type="ECO:0000313" key="2">
    <source>
        <dbReference type="Proteomes" id="UP000838756"/>
    </source>
</evidence>
<comment type="caution">
    <text evidence="1">The sequence shown here is derived from an EMBL/GenBank/DDBJ whole genome shotgun (WGS) entry which is preliminary data.</text>
</comment>
<protein>
    <submittedName>
        <fullName evidence="1">Jg12898 protein</fullName>
    </submittedName>
</protein>
<sequence>MDFRSVSNGASIQWFLIRQAYVDVFVSVELLVTEHNAGLLACLGMGLCQEEFEAGTSAQATIGGNGLRKVISPHSSENVVRVRITLEVGDLVFAGEDAVQRLIVCSDREHCQ</sequence>
<dbReference type="Proteomes" id="UP000838756">
    <property type="component" value="Unassembled WGS sequence"/>
</dbReference>
<accession>A0A8S4QFR1</accession>